<keyword evidence="2" id="KW-1185">Reference proteome</keyword>
<sequence>MATFLARESHVCRLERRDYTADIGRIHCEGRDAKEKKKTKECLRNNEGQMKFIEDRRGRPAGSRAPRRNLLRRETTLRARSLFALNKKSRSATSTVPFGGYWICSGVDKHNFAGARQWTAV</sequence>
<gene>
    <name evidence="1" type="ORF">EVAR_49029_1</name>
</gene>
<dbReference type="AlphaFoldDB" id="A0A4C1XSR6"/>
<evidence type="ECO:0000313" key="1">
    <source>
        <dbReference type="EMBL" id="GBP65229.1"/>
    </source>
</evidence>
<proteinExistence type="predicted"/>
<evidence type="ECO:0000313" key="2">
    <source>
        <dbReference type="Proteomes" id="UP000299102"/>
    </source>
</evidence>
<reference evidence="1 2" key="1">
    <citation type="journal article" date="2019" name="Commun. Biol.">
        <title>The bagworm genome reveals a unique fibroin gene that provides high tensile strength.</title>
        <authorList>
            <person name="Kono N."/>
            <person name="Nakamura H."/>
            <person name="Ohtoshi R."/>
            <person name="Tomita M."/>
            <person name="Numata K."/>
            <person name="Arakawa K."/>
        </authorList>
    </citation>
    <scope>NUCLEOTIDE SEQUENCE [LARGE SCALE GENOMIC DNA]</scope>
</reference>
<protein>
    <submittedName>
        <fullName evidence="1">Uncharacterized protein</fullName>
    </submittedName>
</protein>
<organism evidence="1 2">
    <name type="scientific">Eumeta variegata</name>
    <name type="common">Bagworm moth</name>
    <name type="synonym">Eumeta japonica</name>
    <dbReference type="NCBI Taxonomy" id="151549"/>
    <lineage>
        <taxon>Eukaryota</taxon>
        <taxon>Metazoa</taxon>
        <taxon>Ecdysozoa</taxon>
        <taxon>Arthropoda</taxon>
        <taxon>Hexapoda</taxon>
        <taxon>Insecta</taxon>
        <taxon>Pterygota</taxon>
        <taxon>Neoptera</taxon>
        <taxon>Endopterygota</taxon>
        <taxon>Lepidoptera</taxon>
        <taxon>Glossata</taxon>
        <taxon>Ditrysia</taxon>
        <taxon>Tineoidea</taxon>
        <taxon>Psychidae</taxon>
        <taxon>Oiketicinae</taxon>
        <taxon>Eumeta</taxon>
    </lineage>
</organism>
<name>A0A4C1XSR6_EUMVA</name>
<comment type="caution">
    <text evidence="1">The sequence shown here is derived from an EMBL/GenBank/DDBJ whole genome shotgun (WGS) entry which is preliminary data.</text>
</comment>
<dbReference type="Proteomes" id="UP000299102">
    <property type="component" value="Unassembled WGS sequence"/>
</dbReference>
<accession>A0A4C1XSR6</accession>
<dbReference type="EMBL" id="BGZK01000923">
    <property type="protein sequence ID" value="GBP65229.1"/>
    <property type="molecule type" value="Genomic_DNA"/>
</dbReference>